<comment type="caution">
    <text evidence="2">The sequence shown here is derived from an EMBL/GenBank/DDBJ whole genome shotgun (WGS) entry which is preliminary data.</text>
</comment>
<keyword evidence="1" id="KW-0472">Membrane</keyword>
<keyword evidence="3" id="KW-1185">Reference proteome</keyword>
<organism evidence="2 3">
    <name type="scientific">Spirilliplanes yamanashiensis</name>
    <dbReference type="NCBI Taxonomy" id="42233"/>
    <lineage>
        <taxon>Bacteria</taxon>
        <taxon>Bacillati</taxon>
        <taxon>Actinomycetota</taxon>
        <taxon>Actinomycetes</taxon>
        <taxon>Micromonosporales</taxon>
        <taxon>Micromonosporaceae</taxon>
        <taxon>Spirilliplanes</taxon>
    </lineage>
</organism>
<dbReference type="Proteomes" id="UP000652013">
    <property type="component" value="Unassembled WGS sequence"/>
</dbReference>
<proteinExistence type="predicted"/>
<gene>
    <name evidence="2" type="ORF">Sya03_03780</name>
</gene>
<name>A0A8J3Y3K1_9ACTN</name>
<evidence type="ECO:0000313" key="3">
    <source>
        <dbReference type="Proteomes" id="UP000652013"/>
    </source>
</evidence>
<keyword evidence="1" id="KW-1133">Transmembrane helix</keyword>
<dbReference type="AlphaFoldDB" id="A0A8J3Y3K1"/>
<sequence>MAVRRATRGRGPAVSRTAAKLQLLAALFAGMLLSGALIWDATGAAFSASTASPASNWAAGTVAISDDDGGAALFSATNVQPGDTGSKCILVTYTGNATASVRLHVQSLTGTLGPYVNVVLEQGAGGSSASCASFVPDTTAPAATMSALAAARPNWAAGFGSWSPTAAGQTKAYRISWSLAADNNAANKTAGLTLRWEAQA</sequence>
<accession>A0A8J3Y3K1</accession>
<protein>
    <recommendedName>
        <fullName evidence="4">Camelysin metallo-endopeptidase</fullName>
    </recommendedName>
</protein>
<evidence type="ECO:0008006" key="4">
    <source>
        <dbReference type="Google" id="ProtNLM"/>
    </source>
</evidence>
<evidence type="ECO:0000256" key="1">
    <source>
        <dbReference type="SAM" id="Phobius"/>
    </source>
</evidence>
<feature type="transmembrane region" description="Helical" evidence="1">
    <location>
        <begin position="21"/>
        <end position="39"/>
    </location>
</feature>
<dbReference type="EMBL" id="BOOY01000002">
    <property type="protein sequence ID" value="GIJ01026.1"/>
    <property type="molecule type" value="Genomic_DNA"/>
</dbReference>
<evidence type="ECO:0000313" key="2">
    <source>
        <dbReference type="EMBL" id="GIJ01026.1"/>
    </source>
</evidence>
<keyword evidence="1" id="KW-0812">Transmembrane</keyword>
<reference evidence="2" key="1">
    <citation type="submission" date="2021-01" db="EMBL/GenBank/DDBJ databases">
        <title>Whole genome shotgun sequence of Spirilliplanes yamanashiensis NBRC 15828.</title>
        <authorList>
            <person name="Komaki H."/>
            <person name="Tamura T."/>
        </authorList>
    </citation>
    <scope>NUCLEOTIDE SEQUENCE</scope>
    <source>
        <strain evidence="2">NBRC 15828</strain>
    </source>
</reference>